<dbReference type="EMBL" id="ML978124">
    <property type="protein sequence ID" value="KAF2100572.1"/>
    <property type="molecule type" value="Genomic_DNA"/>
</dbReference>
<organism evidence="2 3">
    <name type="scientific">Rhizodiscina lignyota</name>
    <dbReference type="NCBI Taxonomy" id="1504668"/>
    <lineage>
        <taxon>Eukaryota</taxon>
        <taxon>Fungi</taxon>
        <taxon>Dikarya</taxon>
        <taxon>Ascomycota</taxon>
        <taxon>Pezizomycotina</taxon>
        <taxon>Dothideomycetes</taxon>
        <taxon>Pleosporomycetidae</taxon>
        <taxon>Aulographales</taxon>
        <taxon>Rhizodiscinaceae</taxon>
        <taxon>Rhizodiscina</taxon>
    </lineage>
</organism>
<dbReference type="Proteomes" id="UP000799772">
    <property type="component" value="Unassembled WGS sequence"/>
</dbReference>
<evidence type="ECO:0000313" key="2">
    <source>
        <dbReference type="EMBL" id="KAF2100572.1"/>
    </source>
</evidence>
<dbReference type="AlphaFoldDB" id="A0A9P4MAQ0"/>
<protein>
    <recommendedName>
        <fullName evidence="4">Glycosyltransferase family 31 protein</fullName>
    </recommendedName>
</protein>
<proteinExistence type="predicted"/>
<reference evidence="2" key="1">
    <citation type="journal article" date="2020" name="Stud. Mycol.">
        <title>101 Dothideomycetes genomes: a test case for predicting lifestyles and emergence of pathogens.</title>
        <authorList>
            <person name="Haridas S."/>
            <person name="Albert R."/>
            <person name="Binder M."/>
            <person name="Bloem J."/>
            <person name="Labutti K."/>
            <person name="Salamov A."/>
            <person name="Andreopoulos B."/>
            <person name="Baker S."/>
            <person name="Barry K."/>
            <person name="Bills G."/>
            <person name="Bluhm B."/>
            <person name="Cannon C."/>
            <person name="Castanera R."/>
            <person name="Culley D."/>
            <person name="Daum C."/>
            <person name="Ezra D."/>
            <person name="Gonzalez J."/>
            <person name="Henrissat B."/>
            <person name="Kuo A."/>
            <person name="Liang C."/>
            <person name="Lipzen A."/>
            <person name="Lutzoni F."/>
            <person name="Magnuson J."/>
            <person name="Mondo S."/>
            <person name="Nolan M."/>
            <person name="Ohm R."/>
            <person name="Pangilinan J."/>
            <person name="Park H.-J."/>
            <person name="Ramirez L."/>
            <person name="Alfaro M."/>
            <person name="Sun H."/>
            <person name="Tritt A."/>
            <person name="Yoshinaga Y."/>
            <person name="Zwiers L.-H."/>
            <person name="Turgeon B."/>
            <person name="Goodwin S."/>
            <person name="Spatafora J."/>
            <person name="Crous P."/>
            <person name="Grigoriev I."/>
        </authorList>
    </citation>
    <scope>NUCLEOTIDE SEQUENCE</scope>
    <source>
        <strain evidence="2">CBS 133067</strain>
    </source>
</reference>
<name>A0A9P4MAQ0_9PEZI</name>
<comment type="caution">
    <text evidence="2">The sequence shown here is derived from an EMBL/GenBank/DDBJ whole genome shotgun (WGS) entry which is preliminary data.</text>
</comment>
<evidence type="ECO:0000256" key="1">
    <source>
        <dbReference type="SAM" id="MobiDB-lite"/>
    </source>
</evidence>
<evidence type="ECO:0000313" key="3">
    <source>
        <dbReference type="Proteomes" id="UP000799772"/>
    </source>
</evidence>
<keyword evidence="3" id="KW-1185">Reference proteome</keyword>
<sequence>MSHSSPPSSPPSLTSSSVLSEFFDLEKDKPTSLQQTQIHTPDATRSQRFPSLRFNGHRLGILLLGAAVCFLCTRLLRGYVGLESIMRQAEELWRNEEGFVVGNRTLGKMMNVSDSTRYGGQALLTPSNSTTQKGSCPPASGAWDIQIVVLTSATEVHSMLPAHLRYGLHCIPPSSIEVYSDVAGKIHKPYPLKLHDSFSSVPLRTASANSEFSLRNLLISLSARKLDTSSFRQHRHFSSLQKWRLFPALIDSYHRHPNQSWFLVITTESYVSWHNLHLWTTQLNASEVQYRGAQLVLRGNEFGALAAGILLSRTAVARFADYASRTAPEEPTQREGANGLASRAAEAPREDAVARYKPPKPISNTEPPPKKVKYLDKWHEKIGKECCADVVLGIVLKDLGITLSRSFPVLHGSNPWAQDFGEGVWCHAPVSWGIMSPDMMEKLSAVERKMISQSDQQPILYKDVFEKMLLPHLRTSPNLSSWDNMSGDLTYTRDAGIGHLNANAWDSTASCLAACHIREECLQWVWEPGKCRLGKVVRFGAPVVDADDKVKHDWNGAKRGMVSGWMGTRIEKMVDGWGSCEDKRKWMGRREFEL</sequence>
<feature type="region of interest" description="Disordered" evidence="1">
    <location>
        <begin position="325"/>
        <end position="368"/>
    </location>
</feature>
<evidence type="ECO:0008006" key="4">
    <source>
        <dbReference type="Google" id="ProtNLM"/>
    </source>
</evidence>
<accession>A0A9P4MAQ0</accession>
<gene>
    <name evidence="2" type="ORF">NA57DRAFT_74177</name>
</gene>